<dbReference type="GO" id="GO:0050568">
    <property type="term" value="F:protein-glutamine glutaminase activity"/>
    <property type="evidence" value="ECO:0007669"/>
    <property type="project" value="UniProtKB-UniRule"/>
</dbReference>
<dbReference type="Gene3D" id="3.30.1330.200">
    <property type="match status" value="1"/>
</dbReference>
<sequence>MATYLASREPVDFFLDPGDFHFGDGRTRLRTLLGSCVAITVWHPQLRHGGMCHYLLPERGGSPGGSDGRYADGALALFLRELAVRGTQPGDYEAKLFGGGWMFAPRNGGGDGRATDIGRGNIEAGRRLLRRNGFRIVAEHLAGDGHRHLVFDIASGDVWVRHAADDGGTAARRRGGQHG</sequence>
<comment type="similarity">
    <text evidence="3">Belongs to the CheD family.</text>
</comment>
<dbReference type="InterPro" id="IPR038592">
    <property type="entry name" value="CheD-like_sf"/>
</dbReference>
<dbReference type="InterPro" id="IPR005659">
    <property type="entry name" value="Chemorcpt_Glu_NH3ase_CheD"/>
</dbReference>
<dbReference type="EMBL" id="CP064781">
    <property type="protein sequence ID" value="QRJ63138.1"/>
    <property type="molecule type" value="Genomic_DNA"/>
</dbReference>
<dbReference type="RefSeq" id="WP_203386667.1">
    <property type="nucleotide sequence ID" value="NZ_CP064781.1"/>
</dbReference>
<dbReference type="Pfam" id="PF03975">
    <property type="entry name" value="CheD"/>
    <property type="match status" value="1"/>
</dbReference>
<gene>
    <name evidence="3" type="primary">cheD</name>
    <name evidence="4" type="ORF">IWH25_15500</name>
</gene>
<dbReference type="SUPFAM" id="SSF64438">
    <property type="entry name" value="CNF1/YfiH-like putative cysteine hydrolases"/>
    <property type="match status" value="1"/>
</dbReference>
<evidence type="ECO:0000313" key="4">
    <source>
        <dbReference type="EMBL" id="QRJ63138.1"/>
    </source>
</evidence>
<dbReference type="Proteomes" id="UP000663444">
    <property type="component" value="Chromosome"/>
</dbReference>
<dbReference type="EC" id="3.5.1.44" evidence="3"/>
<keyword evidence="1 3" id="KW-0145">Chemotaxis</keyword>
<organism evidence="4 5">
    <name type="scientific">Azospira restricta</name>
    <dbReference type="NCBI Taxonomy" id="404405"/>
    <lineage>
        <taxon>Bacteria</taxon>
        <taxon>Pseudomonadati</taxon>
        <taxon>Pseudomonadota</taxon>
        <taxon>Betaproteobacteria</taxon>
        <taxon>Rhodocyclales</taxon>
        <taxon>Rhodocyclaceae</taxon>
        <taxon>Azospira</taxon>
    </lineage>
</organism>
<comment type="catalytic activity">
    <reaction evidence="3">
        <text>L-glutaminyl-[protein] + H2O = L-glutamyl-[protein] + NH4(+)</text>
        <dbReference type="Rhea" id="RHEA:16441"/>
        <dbReference type="Rhea" id="RHEA-COMP:10207"/>
        <dbReference type="Rhea" id="RHEA-COMP:10208"/>
        <dbReference type="ChEBI" id="CHEBI:15377"/>
        <dbReference type="ChEBI" id="CHEBI:28938"/>
        <dbReference type="ChEBI" id="CHEBI:29973"/>
        <dbReference type="ChEBI" id="CHEBI:30011"/>
        <dbReference type="EC" id="3.5.1.44"/>
    </reaction>
</comment>
<dbReference type="PANTHER" id="PTHR35147:SF3">
    <property type="entry name" value="CHEMORECEPTOR GLUTAMINE DEAMIDASE CHED 1-RELATED"/>
    <property type="match status" value="1"/>
</dbReference>
<keyword evidence="5" id="KW-1185">Reference proteome</keyword>
<accession>A0A974PXV1</accession>
<comment type="function">
    <text evidence="3">Probably deamidates glutamine residues to glutamate on methyl-accepting chemotaxis receptors (MCPs), playing an important role in chemotaxis.</text>
</comment>
<reference evidence="4" key="1">
    <citation type="submission" date="2020-11" db="EMBL/GenBank/DDBJ databases">
        <title>Azospira restricta DSM 18626 genome sequence.</title>
        <authorList>
            <person name="Moe W.M."/>
        </authorList>
    </citation>
    <scope>NUCLEOTIDE SEQUENCE</scope>
    <source>
        <strain evidence="4">DSM 18626</strain>
    </source>
</reference>
<evidence type="ECO:0000256" key="1">
    <source>
        <dbReference type="ARBA" id="ARBA00022500"/>
    </source>
</evidence>
<evidence type="ECO:0000256" key="3">
    <source>
        <dbReference type="HAMAP-Rule" id="MF_01440"/>
    </source>
</evidence>
<name>A0A974PXV1_9RHOO</name>
<dbReference type="CDD" id="cd16352">
    <property type="entry name" value="CheD"/>
    <property type="match status" value="1"/>
</dbReference>
<dbReference type="InterPro" id="IPR011324">
    <property type="entry name" value="Cytotoxic_necrot_fac-like_cat"/>
</dbReference>
<proteinExistence type="inferred from homology"/>
<keyword evidence="2 3" id="KW-0378">Hydrolase</keyword>
<dbReference type="HAMAP" id="MF_01440">
    <property type="entry name" value="CheD"/>
    <property type="match status" value="1"/>
</dbReference>
<dbReference type="PANTHER" id="PTHR35147">
    <property type="entry name" value="CHEMORECEPTOR GLUTAMINE DEAMIDASE CHED-RELATED"/>
    <property type="match status" value="1"/>
</dbReference>
<evidence type="ECO:0000256" key="2">
    <source>
        <dbReference type="ARBA" id="ARBA00022801"/>
    </source>
</evidence>
<dbReference type="AlphaFoldDB" id="A0A974PXV1"/>
<dbReference type="KEGG" id="ares:IWH25_15500"/>
<dbReference type="GO" id="GO:0006935">
    <property type="term" value="P:chemotaxis"/>
    <property type="evidence" value="ECO:0007669"/>
    <property type="project" value="UniProtKB-UniRule"/>
</dbReference>
<protein>
    <recommendedName>
        <fullName evidence="3">Probable chemoreceptor glutamine deamidase CheD</fullName>
        <ecNumber evidence="3">3.5.1.44</ecNumber>
    </recommendedName>
</protein>
<evidence type="ECO:0000313" key="5">
    <source>
        <dbReference type="Proteomes" id="UP000663444"/>
    </source>
</evidence>